<keyword evidence="7" id="KW-0808">Transferase</keyword>
<feature type="domain" description="SIS" evidence="6">
    <location>
        <begin position="275"/>
        <end position="415"/>
    </location>
</feature>
<dbReference type="SUPFAM" id="SSF56235">
    <property type="entry name" value="N-terminal nucleophile aminohydrolases (Ntn hydrolases)"/>
    <property type="match status" value="1"/>
</dbReference>
<dbReference type="EC" id="2.6.1.16" evidence="2"/>
<dbReference type="InterPro" id="IPR035466">
    <property type="entry name" value="GlmS/AgaS_SIS"/>
</dbReference>
<dbReference type="RefSeq" id="WP_263124236.1">
    <property type="nucleotide sequence ID" value="NZ_CP106753.1"/>
</dbReference>
<organism evidence="7 8">
    <name type="scientific">Chitiniphilus purpureus</name>
    <dbReference type="NCBI Taxonomy" id="2981137"/>
    <lineage>
        <taxon>Bacteria</taxon>
        <taxon>Pseudomonadati</taxon>
        <taxon>Pseudomonadota</taxon>
        <taxon>Betaproteobacteria</taxon>
        <taxon>Neisseriales</taxon>
        <taxon>Chitinibacteraceae</taxon>
        <taxon>Chitiniphilus</taxon>
    </lineage>
</organism>
<keyword evidence="5" id="KW-0315">Glutamine amidotransferase</keyword>
<accession>A0ABY6DKN4</accession>
<evidence type="ECO:0000256" key="1">
    <source>
        <dbReference type="ARBA" id="ARBA00001031"/>
    </source>
</evidence>
<proteinExistence type="predicted"/>
<dbReference type="InterPro" id="IPR029055">
    <property type="entry name" value="Ntn_hydrolases_N"/>
</dbReference>
<evidence type="ECO:0000313" key="7">
    <source>
        <dbReference type="EMBL" id="UXY14904.1"/>
    </source>
</evidence>
<dbReference type="Gene3D" id="3.40.50.10490">
    <property type="entry name" value="Glucose-6-phosphate isomerase like protein, domain 1"/>
    <property type="match status" value="2"/>
</dbReference>
<evidence type="ECO:0000256" key="5">
    <source>
        <dbReference type="ARBA" id="ARBA00022962"/>
    </source>
</evidence>
<evidence type="ECO:0000256" key="3">
    <source>
        <dbReference type="ARBA" id="ARBA00016090"/>
    </source>
</evidence>
<comment type="catalytic activity">
    <reaction evidence="1">
        <text>D-fructose 6-phosphate + L-glutamine = D-glucosamine 6-phosphate + L-glutamate</text>
        <dbReference type="Rhea" id="RHEA:13237"/>
        <dbReference type="ChEBI" id="CHEBI:29985"/>
        <dbReference type="ChEBI" id="CHEBI:58359"/>
        <dbReference type="ChEBI" id="CHEBI:58725"/>
        <dbReference type="ChEBI" id="CHEBI:61527"/>
        <dbReference type="EC" id="2.6.1.16"/>
    </reaction>
</comment>
<dbReference type="NCBIfam" id="NF001484">
    <property type="entry name" value="PRK00331.1"/>
    <property type="match status" value="1"/>
</dbReference>
<dbReference type="PANTHER" id="PTHR10937">
    <property type="entry name" value="GLUCOSAMINE--FRUCTOSE-6-PHOSPHATE AMINOTRANSFERASE, ISOMERIZING"/>
    <property type="match status" value="1"/>
</dbReference>
<dbReference type="SUPFAM" id="SSF53697">
    <property type="entry name" value="SIS domain"/>
    <property type="match status" value="1"/>
</dbReference>
<dbReference type="PROSITE" id="PS51464">
    <property type="entry name" value="SIS"/>
    <property type="match status" value="2"/>
</dbReference>
<protein>
    <recommendedName>
        <fullName evidence="3">Glutamine--fructose-6-phosphate aminotransferase [isomerizing]</fullName>
        <ecNumber evidence="2">2.6.1.16</ecNumber>
    </recommendedName>
</protein>
<keyword evidence="4" id="KW-0677">Repeat</keyword>
<dbReference type="InterPro" id="IPR046348">
    <property type="entry name" value="SIS_dom_sf"/>
</dbReference>
<evidence type="ECO:0000256" key="4">
    <source>
        <dbReference type="ARBA" id="ARBA00022737"/>
    </source>
</evidence>
<dbReference type="CDD" id="cd05009">
    <property type="entry name" value="SIS_GlmS_GlmD_2"/>
    <property type="match status" value="1"/>
</dbReference>
<dbReference type="Gene3D" id="3.60.20.10">
    <property type="entry name" value="Glutamine Phosphoribosylpyrophosphate, subunit 1, domain 1"/>
    <property type="match status" value="1"/>
</dbReference>
<evidence type="ECO:0000259" key="6">
    <source>
        <dbReference type="PROSITE" id="PS51464"/>
    </source>
</evidence>
<dbReference type="CDD" id="cd05008">
    <property type="entry name" value="SIS_GlmS_GlmD_1"/>
    <property type="match status" value="1"/>
</dbReference>
<keyword evidence="7" id="KW-0032">Aminotransferase</keyword>
<keyword evidence="8" id="KW-1185">Reference proteome</keyword>
<reference evidence="7" key="1">
    <citation type="submission" date="2022-10" db="EMBL/GenBank/DDBJ databases">
        <title>Chitiniphilus purpureus sp. nov., a novel chitin-degrading bacterium isolated from crawfish pond sediment.</title>
        <authorList>
            <person name="Li K."/>
        </authorList>
    </citation>
    <scope>NUCLEOTIDE SEQUENCE</scope>
    <source>
        <strain evidence="7">CD1</strain>
    </source>
</reference>
<gene>
    <name evidence="7" type="ORF">N8I74_16525</name>
</gene>
<name>A0ABY6DKN4_9NEIS</name>
<feature type="domain" description="SIS" evidence="6">
    <location>
        <begin position="448"/>
        <end position="587"/>
    </location>
</feature>
<sequence length="597" mass="63947">MAKLLGIVSTQNAADIAADVLSRLPGQEYGGAAWLAGGAHLVDDQSTAGLAALPMLLAPLTGQGLMLRLDWQPAPHSLANLDGGLGVMFQGAIANTPALVERLTMLGLPPMDLNPARLAAALLRWHLGSLRQDLLRAMHATAAELDGVHAFAALSSAHPGQLVCAVRHTALFLAQIDGGAMLSDQLAPLQGSADEAVQLQHGDVARLAPGRLDILDTRSMPARRASVKLGSEQHVPDLFQHHMEKEIREQPMILADSLGRHGLAPDLASMLGSEAMRWLPSIDAVVLIGSGSSYNAAQTARYWLESMAGLPTTVEHASEYRFRELAMPGNALVIAISQSGETADTLASLAAAQKHGAAHTLALSNRAHSSLMRLAELGYCTEAGQEIGVTSTKTFTAQLLALYRLALGLARERGRLGAAELASLENDLAQLPQSVQQVLELEPQLAQWTHRLAERPLVLCTARHLLYPIAVEGAQKLQEVAYLHAEGYPGGELKHGPLALVDRDLPVLACLPWNRHAERLLVNLREVRARDGELFILSDAALAPGERFNAIRMPTALRELNPILYAVALQLLAYRAGLHRGTEIDAPRNLAKAIVDE</sequence>
<dbReference type="EMBL" id="CP106753">
    <property type="protein sequence ID" value="UXY14904.1"/>
    <property type="molecule type" value="Genomic_DNA"/>
</dbReference>
<dbReference type="PANTHER" id="PTHR10937:SF0">
    <property type="entry name" value="GLUTAMINE--FRUCTOSE-6-PHOSPHATE TRANSAMINASE (ISOMERIZING)"/>
    <property type="match status" value="1"/>
</dbReference>
<dbReference type="Pfam" id="PF01380">
    <property type="entry name" value="SIS"/>
    <property type="match status" value="2"/>
</dbReference>
<dbReference type="Proteomes" id="UP001061302">
    <property type="component" value="Chromosome"/>
</dbReference>
<evidence type="ECO:0000256" key="2">
    <source>
        <dbReference type="ARBA" id="ARBA00012916"/>
    </source>
</evidence>
<evidence type="ECO:0000313" key="8">
    <source>
        <dbReference type="Proteomes" id="UP001061302"/>
    </source>
</evidence>
<dbReference type="InterPro" id="IPR001347">
    <property type="entry name" value="SIS_dom"/>
</dbReference>
<dbReference type="GO" id="GO:0004360">
    <property type="term" value="F:glutamine-fructose-6-phosphate transaminase (isomerizing) activity"/>
    <property type="evidence" value="ECO:0007669"/>
    <property type="project" value="UniProtKB-EC"/>
</dbReference>
<dbReference type="InterPro" id="IPR035490">
    <property type="entry name" value="GlmS/FrlB_SIS"/>
</dbReference>